<name>A0A848IXF1_9BACT</name>
<dbReference type="GO" id="GO:0000719">
    <property type="term" value="P:photoreactive repair"/>
    <property type="evidence" value="ECO:0007669"/>
    <property type="project" value="TreeGrafter"/>
</dbReference>
<comment type="function">
    <text evidence="8">May have a photoreceptor function.</text>
</comment>
<dbReference type="Proteomes" id="UP000559010">
    <property type="component" value="Unassembled WGS sequence"/>
</dbReference>
<dbReference type="GO" id="GO:0003677">
    <property type="term" value="F:DNA binding"/>
    <property type="evidence" value="ECO:0007669"/>
    <property type="project" value="TreeGrafter"/>
</dbReference>
<feature type="site" description="Electron transfer via tryptophanyl radical" evidence="7">
    <location>
        <position position="370"/>
    </location>
</feature>
<dbReference type="InterPro" id="IPR006050">
    <property type="entry name" value="DNA_photolyase_N"/>
</dbReference>
<dbReference type="SUPFAM" id="SSF48173">
    <property type="entry name" value="Cryptochrome/photolyase FAD-binding domain"/>
    <property type="match status" value="1"/>
</dbReference>
<evidence type="ECO:0000256" key="6">
    <source>
        <dbReference type="PIRSR" id="PIRSR602081-1"/>
    </source>
</evidence>
<dbReference type="AlphaFoldDB" id="A0A848IXF1"/>
<evidence type="ECO:0000256" key="4">
    <source>
        <dbReference type="ARBA" id="ARBA00022827"/>
    </source>
</evidence>
<evidence type="ECO:0000256" key="1">
    <source>
        <dbReference type="ARBA" id="ARBA00005862"/>
    </source>
</evidence>
<dbReference type="Gene3D" id="1.10.579.10">
    <property type="entry name" value="DNA Cyclobutane Dipyrimidine Photolyase, subunit A, domain 3"/>
    <property type="match status" value="1"/>
</dbReference>
<gene>
    <name evidence="10" type="ORF">HH304_00910</name>
</gene>
<keyword evidence="5 8" id="KW-0157">Chromophore</keyword>
<reference evidence="10 11" key="1">
    <citation type="submission" date="2020-04" db="EMBL/GenBank/DDBJ databases">
        <title>Flammeovirgaceae bacterium KN852 isolated from deep sea.</title>
        <authorList>
            <person name="Zhang D.-C."/>
        </authorList>
    </citation>
    <scope>NUCLEOTIDE SEQUENCE [LARGE SCALE GENOMIC DNA]</scope>
    <source>
        <strain evidence="10 11">KN852</strain>
    </source>
</reference>
<evidence type="ECO:0000256" key="3">
    <source>
        <dbReference type="ARBA" id="ARBA00022630"/>
    </source>
</evidence>
<feature type="binding site" evidence="6">
    <location>
        <position position="233"/>
    </location>
    <ligand>
        <name>FAD</name>
        <dbReference type="ChEBI" id="CHEBI:57692"/>
    </ligand>
</feature>
<comment type="cofactor">
    <cofactor evidence="6 8">
        <name>FAD</name>
        <dbReference type="ChEBI" id="CHEBI:57692"/>
    </cofactor>
    <text evidence="6 8">Binds 1 FAD per subunit.</text>
</comment>
<dbReference type="PROSITE" id="PS51645">
    <property type="entry name" value="PHR_CRY_ALPHA_BETA"/>
    <property type="match status" value="1"/>
</dbReference>
<accession>A0A848IXF1</accession>
<comment type="caution">
    <text evidence="10">The sequence shown here is derived from an EMBL/GenBank/DDBJ whole genome shotgun (WGS) entry which is preliminary data.</text>
</comment>
<dbReference type="InterPro" id="IPR036155">
    <property type="entry name" value="Crypto/Photolyase_N_sf"/>
</dbReference>
<dbReference type="EMBL" id="JABBNU010000001">
    <property type="protein sequence ID" value="NMM46940.1"/>
    <property type="molecule type" value="Genomic_DNA"/>
</dbReference>
<keyword evidence="4 6" id="KW-0274">FAD</keyword>
<feature type="binding site" evidence="6">
    <location>
        <begin position="383"/>
        <end position="385"/>
    </location>
    <ligand>
        <name>FAD</name>
        <dbReference type="ChEBI" id="CHEBI:57692"/>
    </ligand>
</feature>
<dbReference type="InterPro" id="IPR014729">
    <property type="entry name" value="Rossmann-like_a/b/a_fold"/>
</dbReference>
<dbReference type="PANTHER" id="PTHR11455">
    <property type="entry name" value="CRYPTOCHROME"/>
    <property type="match status" value="1"/>
</dbReference>
<dbReference type="NCBIfam" id="TIGR02765">
    <property type="entry name" value="crypto_DASH"/>
    <property type="match status" value="1"/>
</dbReference>
<feature type="binding site" evidence="6">
    <location>
        <begin position="246"/>
        <end position="250"/>
    </location>
    <ligand>
        <name>FAD</name>
        <dbReference type="ChEBI" id="CHEBI:57692"/>
    </ligand>
</feature>
<dbReference type="Gene3D" id="1.25.40.80">
    <property type="match status" value="1"/>
</dbReference>
<protein>
    <recommendedName>
        <fullName evidence="2 8">Cryptochrome DASH</fullName>
    </recommendedName>
</protein>
<dbReference type="SUPFAM" id="SSF52425">
    <property type="entry name" value="Cryptochrome/photolyase, N-terminal domain"/>
    <property type="match status" value="1"/>
</dbReference>
<evidence type="ECO:0000313" key="10">
    <source>
        <dbReference type="EMBL" id="NMM46940.1"/>
    </source>
</evidence>
<evidence type="ECO:0000256" key="5">
    <source>
        <dbReference type="ARBA" id="ARBA00022991"/>
    </source>
</evidence>
<dbReference type="InterPro" id="IPR014133">
    <property type="entry name" value="Cry_DASH"/>
</dbReference>
<dbReference type="InterPro" id="IPR036134">
    <property type="entry name" value="Crypto/Photolyase_FAD-like_sf"/>
</dbReference>
<evidence type="ECO:0000259" key="9">
    <source>
        <dbReference type="PROSITE" id="PS51645"/>
    </source>
</evidence>
<evidence type="ECO:0000313" key="11">
    <source>
        <dbReference type="Proteomes" id="UP000559010"/>
    </source>
</evidence>
<evidence type="ECO:0000256" key="8">
    <source>
        <dbReference type="RuleBase" id="RU367151"/>
    </source>
</evidence>
<dbReference type="InterPro" id="IPR005101">
    <property type="entry name" value="Cryptochr/Photolyase_FAD-bd"/>
</dbReference>
<keyword evidence="11" id="KW-1185">Reference proteome</keyword>
<dbReference type="Pfam" id="PF03441">
    <property type="entry name" value="FAD_binding_7"/>
    <property type="match status" value="1"/>
</dbReference>
<dbReference type="PANTHER" id="PTHR11455:SF22">
    <property type="entry name" value="CRYPTOCHROME DASH"/>
    <property type="match status" value="1"/>
</dbReference>
<dbReference type="PRINTS" id="PR00147">
    <property type="entry name" value="DNAPHOTLYASE"/>
</dbReference>
<proteinExistence type="inferred from homology"/>
<comment type="similarity">
    <text evidence="1 8">Belongs to the DNA photolyase class-1 family.</text>
</comment>
<dbReference type="GO" id="GO:0003904">
    <property type="term" value="F:deoxyribodipyrimidine photo-lyase activity"/>
    <property type="evidence" value="ECO:0007669"/>
    <property type="project" value="TreeGrafter"/>
</dbReference>
<comment type="cofactor">
    <cofactor evidence="8">
        <name>(6R)-5,10-methylene-5,6,7,8-tetrahydrofolate</name>
        <dbReference type="ChEBI" id="CHEBI:15636"/>
    </cofactor>
    <text evidence="8">Binds 1 5,10-methenyltetrahydrofolate (MTHF) per subunit.</text>
</comment>
<dbReference type="Pfam" id="PF00875">
    <property type="entry name" value="DNA_photolyase"/>
    <property type="match status" value="1"/>
</dbReference>
<feature type="site" description="Electron transfer via tryptophanyl radical" evidence="7">
    <location>
        <position position="317"/>
    </location>
</feature>
<feature type="site" description="Electron transfer via tryptophanyl radical" evidence="7">
    <location>
        <position position="393"/>
    </location>
</feature>
<dbReference type="RefSeq" id="WP_169677561.1">
    <property type="nucleotide sequence ID" value="NZ_JABBNU010000001.1"/>
</dbReference>
<sequence>MSGKAIYWFQTDLRLHDQPILSKLHKSYDELLCIYVIPDRWFKEPFNLGFNRLGPYRKRFLYETLIDLNNSLQRLGQRLVVKAGDPSKVLSNYYREYNIDKVFTHDQYAFEELQDLEKLQMSIGKRNLIIGNTKLMVSELSLPFTLEELPFSFTSFRKKVEDVFKVDNDDMNCTSLPPALESLSGEDWPAEIVPDLNEGVSNPETAFPFKGGEYEALSRLKEYIWDTENILHYKSTRNGMVGVDYSSKFSPWLSNGSLSPRRVYYEIKRFEESVKSNISTYWLVFELLWRDFFQLQSLKFQSDFFKVNGIKHREKEWNYDQKLFEQWRSGNTGNDFIDANMIELLSTGFMSNRGRQNVASWLAHEYKIDWRWGAYWFEHCLVDHDPSSNYGNWMYISGIGNDSVADRRFNAELQAHKYDRQHRFVNLWLN</sequence>
<dbReference type="InterPro" id="IPR002081">
    <property type="entry name" value="Cryptochrome/DNA_photolyase_1"/>
</dbReference>
<evidence type="ECO:0000256" key="2">
    <source>
        <dbReference type="ARBA" id="ARBA00017881"/>
    </source>
</evidence>
<feature type="domain" description="Photolyase/cryptochrome alpha/beta" evidence="9">
    <location>
        <begin position="3"/>
        <end position="139"/>
    </location>
</feature>
<dbReference type="GO" id="GO:0071949">
    <property type="term" value="F:FAD binding"/>
    <property type="evidence" value="ECO:0007669"/>
    <property type="project" value="TreeGrafter"/>
</dbReference>
<dbReference type="Gene3D" id="3.40.50.620">
    <property type="entry name" value="HUPs"/>
    <property type="match status" value="1"/>
</dbReference>
<evidence type="ECO:0000256" key="7">
    <source>
        <dbReference type="PIRSR" id="PIRSR602081-2"/>
    </source>
</evidence>
<keyword evidence="3 6" id="KW-0285">Flavoprotein</keyword>
<organism evidence="10 11">
    <name type="scientific">Marinigracilibium pacificum</name>
    <dbReference type="NCBI Taxonomy" id="2729599"/>
    <lineage>
        <taxon>Bacteria</taxon>
        <taxon>Pseudomonadati</taxon>
        <taxon>Bacteroidota</taxon>
        <taxon>Cytophagia</taxon>
        <taxon>Cytophagales</taxon>
        <taxon>Flammeovirgaceae</taxon>
        <taxon>Marinigracilibium</taxon>
    </lineage>
</organism>
<feature type="binding site" evidence="6">
    <location>
        <begin position="286"/>
        <end position="293"/>
    </location>
    <ligand>
        <name>FAD</name>
        <dbReference type="ChEBI" id="CHEBI:57692"/>
    </ligand>
</feature>